<dbReference type="PANTHER" id="PTHR28259:SF1">
    <property type="entry name" value="FLUORIDE EXPORT PROTEIN 1-RELATED"/>
    <property type="match status" value="1"/>
</dbReference>
<feature type="transmembrane region" description="Helical" evidence="9">
    <location>
        <begin position="160"/>
        <end position="177"/>
    </location>
</feature>
<keyword evidence="4 9" id="KW-0812">Transmembrane</keyword>
<feature type="non-terminal residue" evidence="10">
    <location>
        <position position="272"/>
    </location>
</feature>
<evidence type="ECO:0000256" key="4">
    <source>
        <dbReference type="ARBA" id="ARBA00022692"/>
    </source>
</evidence>
<keyword evidence="3" id="KW-1003">Cell membrane</keyword>
<dbReference type="PANTHER" id="PTHR28259">
    <property type="entry name" value="FLUORIDE EXPORT PROTEIN 1-RELATED"/>
    <property type="match status" value="1"/>
</dbReference>
<feature type="transmembrane region" description="Helical" evidence="9">
    <location>
        <begin position="198"/>
        <end position="221"/>
    </location>
</feature>
<dbReference type="InterPro" id="IPR003691">
    <property type="entry name" value="FluC"/>
</dbReference>
<accession>A0A9W8I9F0</accession>
<dbReference type="EMBL" id="JANBUW010001682">
    <property type="protein sequence ID" value="KAJ2842652.1"/>
    <property type="molecule type" value="Genomic_DNA"/>
</dbReference>
<comment type="caution">
    <text evidence="10">The sequence shown here is derived from an EMBL/GenBank/DDBJ whole genome shotgun (WGS) entry which is preliminary data.</text>
</comment>
<comment type="similarity">
    <text evidence="7">Belongs to the fluoride channel Fluc/FEX (TC 1.A.43) family.</text>
</comment>
<dbReference type="GO" id="GO:1903425">
    <property type="term" value="F:fluoride transmembrane transporter activity"/>
    <property type="evidence" value="ECO:0007669"/>
    <property type="project" value="TreeGrafter"/>
</dbReference>
<proteinExistence type="inferred from homology"/>
<comment type="subcellular location">
    <subcellularLocation>
        <location evidence="2">Cell membrane</location>
        <topology evidence="2">Multi-pass membrane protein</topology>
    </subcellularLocation>
</comment>
<evidence type="ECO:0000313" key="10">
    <source>
        <dbReference type="EMBL" id="KAJ2842652.1"/>
    </source>
</evidence>
<feature type="transmembrane region" description="Helical" evidence="9">
    <location>
        <begin position="58"/>
        <end position="78"/>
    </location>
</feature>
<keyword evidence="5 9" id="KW-1133">Transmembrane helix</keyword>
<sequence>MGIATRTKGILLRYSPALNLGITTGLCGSITTFSSWQLLVYEEFFNTRAHDHSQFRNFLSGMSVLATTVACAVGALRLGQIIGDEVRLLYIIYLRKTRSEKDPLYRINTKMLGGKPASTRQGWVGWTEWRTVDFILAIAGILAIIATCIVVGLARSTRSVSISLLLGPVGTFLRWRLSSLNIHETRIDRKLPSLLANLPLGTFLANVFGCAVLAIVHILQTGVVVRPSAASCYVLAAMADGFCGCLTTVSTFAAEISVLSPRRSTIYSIISI</sequence>
<evidence type="ECO:0000256" key="2">
    <source>
        <dbReference type="ARBA" id="ARBA00004651"/>
    </source>
</evidence>
<comment type="catalytic activity">
    <reaction evidence="8">
        <text>fluoride(in) = fluoride(out)</text>
        <dbReference type="Rhea" id="RHEA:76159"/>
        <dbReference type="ChEBI" id="CHEBI:17051"/>
    </reaction>
    <physiologicalReaction direction="left-to-right" evidence="8">
        <dbReference type="Rhea" id="RHEA:76160"/>
    </physiologicalReaction>
</comment>
<evidence type="ECO:0000313" key="11">
    <source>
        <dbReference type="Proteomes" id="UP001139887"/>
    </source>
</evidence>
<protein>
    <recommendedName>
        <fullName evidence="12">Fluoride ion transporter CrcB</fullName>
    </recommendedName>
</protein>
<feature type="transmembrane region" description="Helical" evidence="9">
    <location>
        <begin position="233"/>
        <end position="254"/>
    </location>
</feature>
<organism evidence="10 11">
    <name type="scientific">Coemansia brasiliensis</name>
    <dbReference type="NCBI Taxonomy" id="2650707"/>
    <lineage>
        <taxon>Eukaryota</taxon>
        <taxon>Fungi</taxon>
        <taxon>Fungi incertae sedis</taxon>
        <taxon>Zoopagomycota</taxon>
        <taxon>Kickxellomycotina</taxon>
        <taxon>Kickxellomycetes</taxon>
        <taxon>Kickxellales</taxon>
        <taxon>Kickxellaceae</taxon>
        <taxon>Coemansia</taxon>
    </lineage>
</organism>
<dbReference type="Proteomes" id="UP001139887">
    <property type="component" value="Unassembled WGS sequence"/>
</dbReference>
<evidence type="ECO:0000256" key="1">
    <source>
        <dbReference type="ARBA" id="ARBA00002598"/>
    </source>
</evidence>
<comment type="function">
    <text evidence="1">Fluoride channel required for the rapid expulsion of cytoplasmic fluoride.</text>
</comment>
<evidence type="ECO:0000256" key="8">
    <source>
        <dbReference type="ARBA" id="ARBA00035585"/>
    </source>
</evidence>
<name>A0A9W8I9F0_9FUNG</name>
<evidence type="ECO:0000256" key="9">
    <source>
        <dbReference type="SAM" id="Phobius"/>
    </source>
</evidence>
<dbReference type="Pfam" id="PF02537">
    <property type="entry name" value="CRCB"/>
    <property type="match status" value="1"/>
</dbReference>
<dbReference type="OrthoDB" id="409792at2759"/>
<dbReference type="AlphaFoldDB" id="A0A9W8I9F0"/>
<keyword evidence="6 9" id="KW-0472">Membrane</keyword>
<gene>
    <name evidence="10" type="ORF">IWW36_005828</name>
</gene>
<feature type="transmembrane region" description="Helical" evidence="9">
    <location>
        <begin position="134"/>
        <end position="154"/>
    </location>
</feature>
<reference evidence="10" key="1">
    <citation type="submission" date="2022-07" db="EMBL/GenBank/DDBJ databases">
        <title>Phylogenomic reconstructions and comparative analyses of Kickxellomycotina fungi.</title>
        <authorList>
            <person name="Reynolds N.K."/>
            <person name="Stajich J.E."/>
            <person name="Barry K."/>
            <person name="Grigoriev I.V."/>
            <person name="Crous P."/>
            <person name="Smith M.E."/>
        </authorList>
    </citation>
    <scope>NUCLEOTIDE SEQUENCE</scope>
    <source>
        <strain evidence="10">NRRL 1566</strain>
    </source>
</reference>
<keyword evidence="11" id="KW-1185">Reference proteome</keyword>
<evidence type="ECO:0000256" key="3">
    <source>
        <dbReference type="ARBA" id="ARBA00022475"/>
    </source>
</evidence>
<evidence type="ECO:0000256" key="5">
    <source>
        <dbReference type="ARBA" id="ARBA00022989"/>
    </source>
</evidence>
<evidence type="ECO:0008006" key="12">
    <source>
        <dbReference type="Google" id="ProtNLM"/>
    </source>
</evidence>
<dbReference type="GO" id="GO:0005886">
    <property type="term" value="C:plasma membrane"/>
    <property type="evidence" value="ECO:0007669"/>
    <property type="project" value="UniProtKB-SubCell"/>
</dbReference>
<evidence type="ECO:0000256" key="7">
    <source>
        <dbReference type="ARBA" id="ARBA00035120"/>
    </source>
</evidence>
<evidence type="ECO:0000256" key="6">
    <source>
        <dbReference type="ARBA" id="ARBA00023136"/>
    </source>
</evidence>